<dbReference type="RefSeq" id="WP_264327977.1">
    <property type="nucleotide sequence ID" value="NZ_JADEXQ010000159.1"/>
</dbReference>
<name>A0A928Z6Z4_9CYAN</name>
<evidence type="ECO:0000256" key="1">
    <source>
        <dbReference type="SAM" id="SignalP"/>
    </source>
</evidence>
<dbReference type="EMBL" id="JADEXQ010000159">
    <property type="protein sequence ID" value="MBE9033168.1"/>
    <property type="molecule type" value="Genomic_DNA"/>
</dbReference>
<keyword evidence="3" id="KW-1185">Reference proteome</keyword>
<feature type="chain" id="PRO_5037059095" evidence="1">
    <location>
        <begin position="25"/>
        <end position="224"/>
    </location>
</feature>
<feature type="signal peptide" evidence="1">
    <location>
        <begin position="1"/>
        <end position="24"/>
    </location>
</feature>
<protein>
    <submittedName>
        <fullName evidence="2">DUF3747 domain-containing protein</fullName>
    </submittedName>
</protein>
<organism evidence="2 3">
    <name type="scientific">Romeriopsis navalis LEGE 11480</name>
    <dbReference type="NCBI Taxonomy" id="2777977"/>
    <lineage>
        <taxon>Bacteria</taxon>
        <taxon>Bacillati</taxon>
        <taxon>Cyanobacteriota</taxon>
        <taxon>Cyanophyceae</taxon>
        <taxon>Leptolyngbyales</taxon>
        <taxon>Leptolyngbyaceae</taxon>
        <taxon>Romeriopsis</taxon>
        <taxon>Romeriopsis navalis</taxon>
    </lineage>
</organism>
<reference evidence="2" key="1">
    <citation type="submission" date="2020-10" db="EMBL/GenBank/DDBJ databases">
        <authorList>
            <person name="Castelo-Branco R."/>
            <person name="Eusebio N."/>
            <person name="Adriana R."/>
            <person name="Vieira A."/>
            <person name="Brugerolle De Fraissinette N."/>
            <person name="Rezende De Castro R."/>
            <person name="Schneider M.P."/>
            <person name="Vasconcelos V."/>
            <person name="Leao P.N."/>
        </authorList>
    </citation>
    <scope>NUCLEOTIDE SEQUENCE</scope>
    <source>
        <strain evidence="2">LEGE 11480</strain>
    </source>
</reference>
<accession>A0A928Z6Z4</accession>
<evidence type="ECO:0000313" key="3">
    <source>
        <dbReference type="Proteomes" id="UP000625316"/>
    </source>
</evidence>
<sequence length="224" mass="24708">MIKFPFLTPLIGFVSLLAMQPAQANVFSEIAVPQDRIIAVAAPYNEDLHQLLVIQQVEDDRPCWRASNNASGPVEVDPLLVDFDFTGICGRGTDSNGYSIRLGGRDLGWRYGLQVVKKDGDLRLLGVPTGHKNKPTLDIGSVGGWNAGFVKIRLNPGWRMAQRTYLGEPLGHIYFTNDQPLTAFSQPDLNQPTSMNAGINRSNSLIRKPYGVVTDRSKFIVPTE</sequence>
<dbReference type="Pfam" id="PF12565">
    <property type="entry name" value="DUF3747"/>
    <property type="match status" value="1"/>
</dbReference>
<evidence type="ECO:0000313" key="2">
    <source>
        <dbReference type="EMBL" id="MBE9033168.1"/>
    </source>
</evidence>
<proteinExistence type="predicted"/>
<gene>
    <name evidence="2" type="ORF">IQ266_25860</name>
</gene>
<keyword evidence="1" id="KW-0732">Signal</keyword>
<dbReference type="InterPro" id="IPR022222">
    <property type="entry name" value="DUF3747"/>
</dbReference>
<dbReference type="AlphaFoldDB" id="A0A928Z6Z4"/>
<dbReference type="Proteomes" id="UP000625316">
    <property type="component" value="Unassembled WGS sequence"/>
</dbReference>
<comment type="caution">
    <text evidence="2">The sequence shown here is derived from an EMBL/GenBank/DDBJ whole genome shotgun (WGS) entry which is preliminary data.</text>
</comment>